<feature type="domain" description="Tail specific protease" evidence="2">
    <location>
        <begin position="203"/>
        <end position="411"/>
    </location>
</feature>
<sequence>MRRLFVWQSVACFLTLSFFLLLYQNAENPAPIRYWIPFYKYCIRFAVLSNEDTFLKKLKALYNGKRDQKCIEFGKASEQKFAGSADIVWFIGKCSSELGNYQEAIDYFKKAVEINAEDDDALSSMAYAYLALEDYVHAEEYSIKSLKMYSENSTALYVKEALQERKKPLGEQISQFFSDNYLYKDGMADLDNKLAALKKPEITNREIAEVINGAKQKNDIFTFVLYGEDYDFATASTNQDISYKLDGNKVYLQINDFNRNTDDKLVELLDNIPDTEQKTLIIDLRGNSGGLTVTSNNMLDALLPKYVTSTLIYADGYTDSYYSDASQIKFNKIYILVDEHTASAAELLTLGLKTYLSNVTVIGRNTFGKGVGQQVFEDKKSKIMVFVVNHYWNVKEKNIMNAHITPDIYVKGNELEGFLKPIK</sequence>
<organism evidence="3 4">
    <name type="scientific">Paenibacillus psychroresistens</name>
    <dbReference type="NCBI Taxonomy" id="1778678"/>
    <lineage>
        <taxon>Bacteria</taxon>
        <taxon>Bacillati</taxon>
        <taxon>Bacillota</taxon>
        <taxon>Bacilli</taxon>
        <taxon>Bacillales</taxon>
        <taxon>Paenibacillaceae</taxon>
        <taxon>Paenibacillus</taxon>
    </lineage>
</organism>
<dbReference type="SUPFAM" id="SSF48452">
    <property type="entry name" value="TPR-like"/>
    <property type="match status" value="1"/>
</dbReference>
<feature type="repeat" description="TPR" evidence="1">
    <location>
        <begin position="85"/>
        <end position="118"/>
    </location>
</feature>
<protein>
    <submittedName>
        <fullName evidence="3">Tetratricopeptide repeat protein</fullName>
    </submittedName>
</protein>
<dbReference type="Pfam" id="PF03572">
    <property type="entry name" value="Peptidase_S41"/>
    <property type="match status" value="1"/>
</dbReference>
<dbReference type="Pfam" id="PF13181">
    <property type="entry name" value="TPR_8"/>
    <property type="match status" value="1"/>
</dbReference>
<dbReference type="Gene3D" id="1.25.40.10">
    <property type="entry name" value="Tetratricopeptide repeat domain"/>
    <property type="match status" value="1"/>
</dbReference>
<dbReference type="InterPro" id="IPR029045">
    <property type="entry name" value="ClpP/crotonase-like_dom_sf"/>
</dbReference>
<dbReference type="InterPro" id="IPR019734">
    <property type="entry name" value="TPR_rpt"/>
</dbReference>
<reference evidence="4" key="1">
    <citation type="submission" date="2018-11" db="EMBL/GenBank/DDBJ databases">
        <title>Complete genome sequence of Paenibacillus sp. ML311-T8.</title>
        <authorList>
            <person name="Nam Y.-D."/>
            <person name="Kang J."/>
            <person name="Chung W.-H."/>
            <person name="Park Y.S."/>
        </authorList>
    </citation>
    <scope>NUCLEOTIDE SEQUENCE [LARGE SCALE GENOMIC DNA]</scope>
    <source>
        <strain evidence="4">ML311-T8</strain>
    </source>
</reference>
<proteinExistence type="predicted"/>
<dbReference type="GO" id="GO:0030288">
    <property type="term" value="C:outer membrane-bounded periplasmic space"/>
    <property type="evidence" value="ECO:0007669"/>
    <property type="project" value="TreeGrafter"/>
</dbReference>
<name>A0A6B8RVS6_9BACL</name>
<dbReference type="PANTHER" id="PTHR32060">
    <property type="entry name" value="TAIL-SPECIFIC PROTEASE"/>
    <property type="match status" value="1"/>
</dbReference>
<evidence type="ECO:0000256" key="1">
    <source>
        <dbReference type="PROSITE-ProRule" id="PRU00339"/>
    </source>
</evidence>
<keyword evidence="4" id="KW-1185">Reference proteome</keyword>
<dbReference type="SMART" id="SM00028">
    <property type="entry name" value="TPR"/>
    <property type="match status" value="2"/>
</dbReference>
<accession>A0A6B8RVS6</accession>
<evidence type="ECO:0000259" key="2">
    <source>
        <dbReference type="SMART" id="SM00245"/>
    </source>
</evidence>
<dbReference type="GO" id="GO:0004175">
    <property type="term" value="F:endopeptidase activity"/>
    <property type="evidence" value="ECO:0007669"/>
    <property type="project" value="TreeGrafter"/>
</dbReference>
<dbReference type="GO" id="GO:0007165">
    <property type="term" value="P:signal transduction"/>
    <property type="evidence" value="ECO:0007669"/>
    <property type="project" value="TreeGrafter"/>
</dbReference>
<dbReference type="GO" id="GO:0006508">
    <property type="term" value="P:proteolysis"/>
    <property type="evidence" value="ECO:0007669"/>
    <property type="project" value="InterPro"/>
</dbReference>
<dbReference type="Gene3D" id="3.90.226.10">
    <property type="entry name" value="2-enoyl-CoA Hydratase, Chain A, domain 1"/>
    <property type="match status" value="1"/>
</dbReference>
<gene>
    <name evidence="3" type="ORF">EHS13_35225</name>
</gene>
<keyword evidence="1" id="KW-0802">TPR repeat</keyword>
<dbReference type="AlphaFoldDB" id="A0A6B8RVS6"/>
<dbReference type="KEGG" id="ppsc:EHS13_35225"/>
<dbReference type="InterPro" id="IPR011990">
    <property type="entry name" value="TPR-like_helical_dom_sf"/>
</dbReference>
<dbReference type="PROSITE" id="PS50005">
    <property type="entry name" value="TPR"/>
    <property type="match status" value="1"/>
</dbReference>
<evidence type="ECO:0000313" key="4">
    <source>
        <dbReference type="Proteomes" id="UP000426246"/>
    </source>
</evidence>
<dbReference type="InterPro" id="IPR005151">
    <property type="entry name" value="Tail-specific_protease"/>
</dbReference>
<dbReference type="Proteomes" id="UP000426246">
    <property type="component" value="Chromosome"/>
</dbReference>
<dbReference type="EMBL" id="CP034235">
    <property type="protein sequence ID" value="QGQ99745.1"/>
    <property type="molecule type" value="Genomic_DNA"/>
</dbReference>
<dbReference type="SMART" id="SM00245">
    <property type="entry name" value="TSPc"/>
    <property type="match status" value="1"/>
</dbReference>
<dbReference type="PANTHER" id="PTHR32060:SF30">
    <property type="entry name" value="CARBOXY-TERMINAL PROCESSING PROTEASE CTPA"/>
    <property type="match status" value="1"/>
</dbReference>
<evidence type="ECO:0000313" key="3">
    <source>
        <dbReference type="EMBL" id="QGQ99745.1"/>
    </source>
</evidence>
<dbReference type="GO" id="GO:0008236">
    <property type="term" value="F:serine-type peptidase activity"/>
    <property type="evidence" value="ECO:0007669"/>
    <property type="project" value="InterPro"/>
</dbReference>
<dbReference type="SUPFAM" id="SSF52096">
    <property type="entry name" value="ClpP/crotonase"/>
    <property type="match status" value="1"/>
</dbReference>